<proteinExistence type="predicted"/>
<evidence type="ECO:0000313" key="3">
    <source>
        <dbReference type="Proteomes" id="UP000219494"/>
    </source>
</evidence>
<feature type="region of interest" description="Disordered" evidence="1">
    <location>
        <begin position="19"/>
        <end position="47"/>
    </location>
</feature>
<protein>
    <submittedName>
        <fullName evidence="2">Uncharacterized protein</fullName>
    </submittedName>
</protein>
<organism evidence="2 3">
    <name type="scientific">Sphingomonas guangdongensis</name>
    <dbReference type="NCBI Taxonomy" id="1141890"/>
    <lineage>
        <taxon>Bacteria</taxon>
        <taxon>Pseudomonadati</taxon>
        <taxon>Pseudomonadota</taxon>
        <taxon>Alphaproteobacteria</taxon>
        <taxon>Sphingomonadales</taxon>
        <taxon>Sphingomonadaceae</taxon>
        <taxon>Sphingomonas</taxon>
    </lineage>
</organism>
<dbReference type="RefSeq" id="WP_179640801.1">
    <property type="nucleotide sequence ID" value="NZ_OBMI01000001.1"/>
</dbReference>
<gene>
    <name evidence="2" type="ORF">SAMN06297144_0262</name>
</gene>
<dbReference type="Proteomes" id="UP000219494">
    <property type="component" value="Unassembled WGS sequence"/>
</dbReference>
<dbReference type="AlphaFoldDB" id="A0A285QAD4"/>
<name>A0A285QAD4_9SPHN</name>
<sequence length="47" mass="5131">MGSDDERQVRLAQALRENLRKRKAQARGVAAADPPVSEDDGSSPRQP</sequence>
<evidence type="ECO:0000313" key="2">
    <source>
        <dbReference type="EMBL" id="SOB78880.1"/>
    </source>
</evidence>
<dbReference type="EMBL" id="OBMI01000001">
    <property type="protein sequence ID" value="SOB78880.1"/>
    <property type="molecule type" value="Genomic_DNA"/>
</dbReference>
<accession>A0A285QAD4</accession>
<keyword evidence="3" id="KW-1185">Reference proteome</keyword>
<evidence type="ECO:0000256" key="1">
    <source>
        <dbReference type="SAM" id="MobiDB-lite"/>
    </source>
</evidence>
<reference evidence="2 3" key="1">
    <citation type="submission" date="2017-07" db="EMBL/GenBank/DDBJ databases">
        <authorList>
            <person name="Sun Z.S."/>
            <person name="Albrecht U."/>
            <person name="Echele G."/>
            <person name="Lee C.C."/>
        </authorList>
    </citation>
    <scope>NUCLEOTIDE SEQUENCE [LARGE SCALE GENOMIC DNA]</scope>
    <source>
        <strain evidence="2 3">CGMCC 1.12672</strain>
    </source>
</reference>